<gene>
    <name evidence="2" type="primary">legI_2</name>
    <name evidence="2" type="ORF">GALL_457790</name>
</gene>
<proteinExistence type="predicted"/>
<dbReference type="SUPFAM" id="SSF51569">
    <property type="entry name" value="Aldolase"/>
    <property type="match status" value="1"/>
</dbReference>
<organism evidence="2">
    <name type="scientific">mine drainage metagenome</name>
    <dbReference type="NCBI Taxonomy" id="410659"/>
    <lineage>
        <taxon>unclassified sequences</taxon>
        <taxon>metagenomes</taxon>
        <taxon>ecological metagenomes</taxon>
    </lineage>
</organism>
<dbReference type="PANTHER" id="PTHR42966">
    <property type="entry name" value="N-ACETYLNEURAMINATE SYNTHASE"/>
    <property type="match status" value="1"/>
</dbReference>
<dbReference type="InterPro" id="IPR013974">
    <property type="entry name" value="SAF"/>
</dbReference>
<dbReference type="InterPro" id="IPR006190">
    <property type="entry name" value="SAF_AFP_Neu5Ac"/>
</dbReference>
<dbReference type="InterPro" id="IPR051690">
    <property type="entry name" value="PseI-like"/>
</dbReference>
<protein>
    <submittedName>
        <fullName evidence="2">N,N'-diacetyllegionaminic acid synthase</fullName>
        <ecNumber evidence="2">2.5.1.101</ecNumber>
    </submittedName>
</protein>
<comment type="caution">
    <text evidence="2">The sequence shown here is derived from an EMBL/GenBank/DDBJ whole genome shotgun (WGS) entry which is preliminary data.</text>
</comment>
<keyword evidence="2" id="KW-0808">Transferase</keyword>
<reference evidence="2" key="1">
    <citation type="submission" date="2016-10" db="EMBL/GenBank/DDBJ databases">
        <title>Sequence of Gallionella enrichment culture.</title>
        <authorList>
            <person name="Poehlein A."/>
            <person name="Muehling M."/>
            <person name="Daniel R."/>
        </authorList>
    </citation>
    <scope>NUCLEOTIDE SEQUENCE</scope>
</reference>
<dbReference type="PROSITE" id="PS50844">
    <property type="entry name" value="AFP_LIKE"/>
    <property type="match status" value="1"/>
</dbReference>
<dbReference type="EMBL" id="MLJW01003204">
    <property type="protein sequence ID" value="OIQ72593.1"/>
    <property type="molecule type" value="Genomic_DNA"/>
</dbReference>
<dbReference type="Gene3D" id="3.90.1210.10">
    <property type="entry name" value="Antifreeze-like/N-acetylneuraminic acid synthase C-terminal domain"/>
    <property type="match status" value="1"/>
</dbReference>
<dbReference type="EC" id="2.5.1.101" evidence="2"/>
<sequence length="342" mass="38503">MQIELNNKKIISENHEPYFIAEMNTSHFGDVAKAKKMVDMVKECGGDCVKFQSWSEDTLYSNEYYKENPIAKRFVKKLSLNEQQLKELSEYARDIGIDFASTPYSTQEVDFLLNECRVPFIKVASMDINNYPYLRYLAKTQSAIILSTGMADIEEIEKAVEVLESAGAKNICLLHCVSIYPVDPEFVNLNNIKLLKTAFTRQPIGYSDHTLGIEVGTASVARGACVIEKHVTLDKTIIGMDNQMAIERDELRQMVSSIKKVFKSLGNSQRVVSNDELVQRKKMRRSLIANTDLQAGDILTENNLGAKRPGTGISVSDWDSYLGKKVNKKVDKDSLLSPHDLD</sequence>
<accession>A0A1J5PM67</accession>
<dbReference type="PANTHER" id="PTHR42966:SF1">
    <property type="entry name" value="SIALIC ACID SYNTHASE"/>
    <property type="match status" value="1"/>
</dbReference>
<dbReference type="SUPFAM" id="SSF51269">
    <property type="entry name" value="AFP III-like domain"/>
    <property type="match status" value="1"/>
</dbReference>
<feature type="domain" description="AFP-like" evidence="1">
    <location>
        <begin position="286"/>
        <end position="342"/>
    </location>
</feature>
<dbReference type="Gene3D" id="3.20.20.70">
    <property type="entry name" value="Aldolase class I"/>
    <property type="match status" value="1"/>
</dbReference>
<dbReference type="GO" id="GO:0047444">
    <property type="term" value="F:N-acylneuraminate-9-phosphate synthase activity"/>
    <property type="evidence" value="ECO:0007669"/>
    <property type="project" value="TreeGrafter"/>
</dbReference>
<dbReference type="Pfam" id="PF03102">
    <property type="entry name" value="NeuB"/>
    <property type="match status" value="1"/>
</dbReference>
<name>A0A1J5PM67_9ZZZZ</name>
<dbReference type="GO" id="GO:0016051">
    <property type="term" value="P:carbohydrate biosynthetic process"/>
    <property type="evidence" value="ECO:0007669"/>
    <property type="project" value="InterPro"/>
</dbReference>
<dbReference type="CDD" id="cd11615">
    <property type="entry name" value="SAF_NeuB_like"/>
    <property type="match status" value="1"/>
</dbReference>
<dbReference type="InterPro" id="IPR036732">
    <property type="entry name" value="AFP_Neu5c_C_sf"/>
</dbReference>
<dbReference type="InterPro" id="IPR057736">
    <property type="entry name" value="SAF_PseI/NeuA/NeuB"/>
</dbReference>
<dbReference type="Pfam" id="PF08666">
    <property type="entry name" value="SAF"/>
    <property type="match status" value="1"/>
</dbReference>
<dbReference type="SMART" id="SM00858">
    <property type="entry name" value="SAF"/>
    <property type="match status" value="1"/>
</dbReference>
<evidence type="ECO:0000259" key="1">
    <source>
        <dbReference type="PROSITE" id="PS50844"/>
    </source>
</evidence>
<dbReference type="InterPro" id="IPR013785">
    <property type="entry name" value="Aldolase_TIM"/>
</dbReference>
<evidence type="ECO:0000313" key="2">
    <source>
        <dbReference type="EMBL" id="OIQ72593.1"/>
    </source>
</evidence>
<dbReference type="InterPro" id="IPR013132">
    <property type="entry name" value="PseI/NeuA/B-like_N"/>
</dbReference>
<dbReference type="AlphaFoldDB" id="A0A1J5PM67"/>